<dbReference type="GO" id="GO:0008791">
    <property type="term" value="F:arginine N-succinyltransferase activity"/>
    <property type="evidence" value="ECO:0007669"/>
    <property type="project" value="UniProtKB-EC"/>
</dbReference>
<comment type="caution">
    <text evidence="5">The sequence shown here is derived from an EMBL/GenBank/DDBJ whole genome shotgun (WGS) entry which is preliminary data.</text>
</comment>
<dbReference type="NCBIfam" id="TIGR03243">
    <property type="entry name" value="arg_catab_AOST"/>
    <property type="match status" value="1"/>
</dbReference>
<evidence type="ECO:0000256" key="3">
    <source>
        <dbReference type="ARBA" id="ARBA00023315"/>
    </source>
</evidence>
<organism evidence="5 6">
    <name type="scientific">Balneatrix alpica</name>
    <dbReference type="NCBI Taxonomy" id="75684"/>
    <lineage>
        <taxon>Bacteria</taxon>
        <taxon>Pseudomonadati</taxon>
        <taxon>Pseudomonadota</taxon>
        <taxon>Gammaproteobacteria</taxon>
        <taxon>Oceanospirillales</taxon>
        <taxon>Balneatrichaceae</taxon>
        <taxon>Balneatrix</taxon>
    </lineage>
</organism>
<dbReference type="Gene3D" id="3.40.630.30">
    <property type="match status" value="1"/>
</dbReference>
<sequence>MLVIRPITQEDYPALYEIAVESGVGFTSLPVNEEILHNKIDCSQESFAKAINEPGEESYLFVLEDTDSGEIVGTTAISSGVGLSAPFYHYHRSVVVHASQELSIHNKMEVLILCNHYTGSTEVCTLYLKEPYRQGTNGRLLSKSRFLFLADFPERFSSRVIAEMRGYSDEKGNSPFWSWLGEHFFKMDFARADYMVGMGNKVFIAELMPKYPLYVNLLSPEAKAAISQVHPKTAPALRLLEKEGFKHVGYIDIFDGGPTVEAELSQINSIRNSRLKVVKVGKVDEKLGEPHLISNRQLKDYRCGIDTIQVIEHDRVIISPKLAETLQLQDGDSARIVAVDGYYRERYRL</sequence>
<dbReference type="SUPFAM" id="SSF55729">
    <property type="entry name" value="Acyl-CoA N-acyltransferases (Nat)"/>
    <property type="match status" value="1"/>
</dbReference>
<dbReference type="Gene3D" id="2.40.40.20">
    <property type="match status" value="1"/>
</dbReference>
<gene>
    <name evidence="5" type="primary">astA</name>
    <name evidence="5" type="ORF">ACFFLH_00360</name>
</gene>
<dbReference type="InterPro" id="IPR016181">
    <property type="entry name" value="Acyl_CoA_acyltransferase"/>
</dbReference>
<evidence type="ECO:0000256" key="1">
    <source>
        <dbReference type="ARBA" id="ARBA00022503"/>
    </source>
</evidence>
<keyword evidence="1" id="KW-0056">Arginine metabolism</keyword>
<name>A0ABV5Z9I3_9GAMM</name>
<accession>A0ABV5Z9I3</accession>
<proteinExistence type="predicted"/>
<dbReference type="InterPro" id="IPR007041">
    <property type="entry name" value="Arg_succinylTrfase_AstA/AruG"/>
</dbReference>
<dbReference type="PANTHER" id="PTHR30420:SF1">
    <property type="entry name" value="ARGININE N-SUCCINYLTRANSFERASE"/>
    <property type="match status" value="1"/>
</dbReference>
<dbReference type="EMBL" id="JBHLZN010000001">
    <property type="protein sequence ID" value="MFB9884866.1"/>
    <property type="molecule type" value="Genomic_DNA"/>
</dbReference>
<evidence type="ECO:0000313" key="5">
    <source>
        <dbReference type="EMBL" id="MFB9884866.1"/>
    </source>
</evidence>
<dbReference type="InterPro" id="IPR017650">
    <property type="entry name" value="Arginine_N-succinylTrfase"/>
</dbReference>
<reference evidence="5 6" key="1">
    <citation type="submission" date="2024-09" db="EMBL/GenBank/DDBJ databases">
        <authorList>
            <person name="Sun Q."/>
            <person name="Mori K."/>
        </authorList>
    </citation>
    <scope>NUCLEOTIDE SEQUENCE [LARGE SCALE GENOMIC DNA]</scope>
    <source>
        <strain evidence="5 6">ATCC 51285</strain>
    </source>
</reference>
<evidence type="ECO:0000256" key="4">
    <source>
        <dbReference type="NCBIfam" id="TIGR03244"/>
    </source>
</evidence>
<protein>
    <recommendedName>
        <fullName evidence="4">Arginine N-succinyltransferase</fullName>
        <ecNumber evidence="4">2.3.1.109</ecNumber>
    </recommendedName>
</protein>
<dbReference type="Proteomes" id="UP001589628">
    <property type="component" value="Unassembled WGS sequence"/>
</dbReference>
<dbReference type="Pfam" id="PF04958">
    <property type="entry name" value="AstA"/>
    <property type="match status" value="1"/>
</dbReference>
<keyword evidence="2 5" id="KW-0808">Transferase</keyword>
<dbReference type="RefSeq" id="WP_027313492.1">
    <property type="nucleotide sequence ID" value="NZ_JAUESS010000002.1"/>
</dbReference>
<keyword evidence="3 5" id="KW-0012">Acyltransferase</keyword>
<evidence type="ECO:0000256" key="2">
    <source>
        <dbReference type="ARBA" id="ARBA00022679"/>
    </source>
</evidence>
<dbReference type="PANTHER" id="PTHR30420">
    <property type="entry name" value="N-SUCCINYLARGININE DIHYDROLASE"/>
    <property type="match status" value="1"/>
</dbReference>
<keyword evidence="6" id="KW-1185">Reference proteome</keyword>
<dbReference type="EC" id="2.3.1.109" evidence="4"/>
<evidence type="ECO:0000313" key="6">
    <source>
        <dbReference type="Proteomes" id="UP001589628"/>
    </source>
</evidence>
<dbReference type="NCBIfam" id="TIGR03244">
    <property type="entry name" value="arg_catab_AstA"/>
    <property type="match status" value="1"/>
</dbReference>